<evidence type="ECO:0000256" key="6">
    <source>
        <dbReference type="ARBA" id="ARBA00022989"/>
    </source>
</evidence>
<gene>
    <name evidence="9" type="ORF">J3492_10090</name>
</gene>
<reference evidence="9 10" key="1">
    <citation type="submission" date="2021-03" db="EMBL/GenBank/DDBJ databases">
        <authorList>
            <person name="Shang D.-D."/>
            <person name="Du Z.-J."/>
            <person name="Chen G.-J."/>
        </authorList>
    </citation>
    <scope>NUCLEOTIDE SEQUENCE [LARGE SCALE GENOMIC DNA]</scope>
    <source>
        <strain evidence="9 10">F1192</strain>
    </source>
</reference>
<dbReference type="Proteomes" id="UP000664554">
    <property type="component" value="Unassembled WGS sequence"/>
</dbReference>
<keyword evidence="7 8" id="KW-0472">Membrane</keyword>
<dbReference type="InterPro" id="IPR002781">
    <property type="entry name" value="TM_pro_TauE-like"/>
</dbReference>
<sequence length="263" mass="28406">MLAVAEAVSSESPQTLLLIAVFAIASLLHGISGLGITLVTTTALASVYPLPHAIILVIFPSLLLNAMTWLSGGGRSIWQNFSYYGRRYWLLALTSLIGSIVGAQLLLWVNSAYILVVLAAVIGFYVISALLGKQVRLPDTKPVLVIVGFSAGVIGGATNAMSTILMMYLLSASDDKNTIAKVGNMCYLLGKVAQIIVLREPIMALSRSEWQLIALLSVLSIMVLALGIRLRRYLPQARFRQLILLILTVLGLRVGWQGAMALW</sequence>
<feature type="transmembrane region" description="Helical" evidence="8">
    <location>
        <begin position="88"/>
        <end position="107"/>
    </location>
</feature>
<evidence type="ECO:0000256" key="4">
    <source>
        <dbReference type="ARBA" id="ARBA00022475"/>
    </source>
</evidence>
<evidence type="ECO:0000313" key="10">
    <source>
        <dbReference type="Proteomes" id="UP000664554"/>
    </source>
</evidence>
<feature type="transmembrane region" description="Helical" evidence="8">
    <location>
        <begin position="16"/>
        <end position="38"/>
    </location>
</feature>
<keyword evidence="3" id="KW-0813">Transport</keyword>
<dbReference type="PANTHER" id="PTHR30269:SF32">
    <property type="entry name" value="MEMBRANE TRANSPORTER PROTEIN-RELATED"/>
    <property type="match status" value="1"/>
</dbReference>
<evidence type="ECO:0000256" key="5">
    <source>
        <dbReference type="ARBA" id="ARBA00022692"/>
    </source>
</evidence>
<dbReference type="Pfam" id="PF01925">
    <property type="entry name" value="TauE"/>
    <property type="match status" value="1"/>
</dbReference>
<accession>A0ABS3NRA0</accession>
<dbReference type="PANTHER" id="PTHR30269">
    <property type="entry name" value="TRANSMEMBRANE PROTEIN YFCA"/>
    <property type="match status" value="1"/>
</dbReference>
<evidence type="ECO:0000256" key="2">
    <source>
        <dbReference type="ARBA" id="ARBA00009142"/>
    </source>
</evidence>
<dbReference type="EMBL" id="JAGBKM010000018">
    <property type="protein sequence ID" value="MBO1531555.1"/>
    <property type="molecule type" value="Genomic_DNA"/>
</dbReference>
<keyword evidence="4 8" id="KW-1003">Cell membrane</keyword>
<feature type="transmembrane region" description="Helical" evidence="8">
    <location>
        <begin position="210"/>
        <end position="230"/>
    </location>
</feature>
<name>A0ABS3NRA0_9GAMM</name>
<proteinExistence type="inferred from homology"/>
<evidence type="ECO:0000256" key="8">
    <source>
        <dbReference type="RuleBase" id="RU363041"/>
    </source>
</evidence>
<dbReference type="RefSeq" id="WP_207991932.1">
    <property type="nucleotide sequence ID" value="NZ_JAGBKM010000018.1"/>
</dbReference>
<evidence type="ECO:0000256" key="1">
    <source>
        <dbReference type="ARBA" id="ARBA00004651"/>
    </source>
</evidence>
<keyword evidence="6 8" id="KW-1133">Transmembrane helix</keyword>
<keyword evidence="10" id="KW-1185">Reference proteome</keyword>
<protein>
    <recommendedName>
        <fullName evidence="8">Probable membrane transporter protein</fullName>
    </recommendedName>
</protein>
<feature type="transmembrane region" description="Helical" evidence="8">
    <location>
        <begin position="113"/>
        <end position="131"/>
    </location>
</feature>
<evidence type="ECO:0000256" key="7">
    <source>
        <dbReference type="ARBA" id="ARBA00023136"/>
    </source>
</evidence>
<organism evidence="9 10">
    <name type="scientific">Psychrobacter coccoides</name>
    <dbReference type="NCBI Taxonomy" id="2818440"/>
    <lineage>
        <taxon>Bacteria</taxon>
        <taxon>Pseudomonadati</taxon>
        <taxon>Pseudomonadota</taxon>
        <taxon>Gammaproteobacteria</taxon>
        <taxon>Moraxellales</taxon>
        <taxon>Moraxellaceae</taxon>
        <taxon>Psychrobacter</taxon>
    </lineage>
</organism>
<evidence type="ECO:0000256" key="3">
    <source>
        <dbReference type="ARBA" id="ARBA00022448"/>
    </source>
</evidence>
<comment type="subcellular location">
    <subcellularLocation>
        <location evidence="1 8">Cell membrane</location>
        <topology evidence="1 8">Multi-pass membrane protein</topology>
    </subcellularLocation>
</comment>
<dbReference type="InterPro" id="IPR052017">
    <property type="entry name" value="TSUP"/>
</dbReference>
<keyword evidence="5 8" id="KW-0812">Transmembrane</keyword>
<evidence type="ECO:0000313" key="9">
    <source>
        <dbReference type="EMBL" id="MBO1531555.1"/>
    </source>
</evidence>
<comment type="caution">
    <text evidence="9">The sequence shown here is derived from an EMBL/GenBank/DDBJ whole genome shotgun (WGS) entry which is preliminary data.</text>
</comment>
<comment type="similarity">
    <text evidence="2 8">Belongs to the 4-toluene sulfonate uptake permease (TSUP) (TC 2.A.102) family.</text>
</comment>
<feature type="transmembrane region" description="Helical" evidence="8">
    <location>
        <begin position="242"/>
        <end position="262"/>
    </location>
</feature>
<feature type="transmembrane region" description="Helical" evidence="8">
    <location>
        <begin position="50"/>
        <end position="67"/>
    </location>
</feature>
<feature type="transmembrane region" description="Helical" evidence="8">
    <location>
        <begin position="143"/>
        <end position="170"/>
    </location>
</feature>